<accession>A0A7H0YC44</accession>
<dbReference type="InterPro" id="IPR018060">
    <property type="entry name" value="HTH_AraC"/>
</dbReference>
<keyword evidence="6" id="KW-0238">DNA-binding</keyword>
<keyword evidence="5" id="KW-0805">Transcription regulation</keyword>
<dbReference type="GO" id="GO:0030288">
    <property type="term" value="C:outer membrane-bounded periplasmic space"/>
    <property type="evidence" value="ECO:0007669"/>
    <property type="project" value="TreeGrafter"/>
</dbReference>
<dbReference type="PROSITE" id="PS50983">
    <property type="entry name" value="FE_B12_PBP"/>
    <property type="match status" value="1"/>
</dbReference>
<evidence type="ECO:0000313" key="11">
    <source>
        <dbReference type="Proteomes" id="UP000516384"/>
    </source>
</evidence>
<dbReference type="Gene3D" id="1.10.10.60">
    <property type="entry name" value="Homeodomain-like"/>
    <property type="match status" value="2"/>
</dbReference>
<proteinExistence type="inferred from homology"/>
<evidence type="ECO:0000256" key="1">
    <source>
        <dbReference type="ARBA" id="ARBA00004196"/>
    </source>
</evidence>
<keyword evidence="7" id="KW-0804">Transcription</keyword>
<dbReference type="PROSITE" id="PS00041">
    <property type="entry name" value="HTH_ARAC_FAMILY_1"/>
    <property type="match status" value="1"/>
</dbReference>
<dbReference type="GO" id="GO:0043565">
    <property type="term" value="F:sequence-specific DNA binding"/>
    <property type="evidence" value="ECO:0007669"/>
    <property type="project" value="InterPro"/>
</dbReference>
<evidence type="ECO:0000256" key="6">
    <source>
        <dbReference type="ARBA" id="ARBA00023125"/>
    </source>
</evidence>
<dbReference type="PANTHER" id="PTHR30532">
    <property type="entry name" value="IRON III DICITRATE-BINDING PERIPLASMIC PROTEIN"/>
    <property type="match status" value="1"/>
</dbReference>
<dbReference type="SUPFAM" id="SSF53807">
    <property type="entry name" value="Helical backbone' metal receptor"/>
    <property type="match status" value="1"/>
</dbReference>
<dbReference type="InterPro" id="IPR002491">
    <property type="entry name" value="ABC_transptr_periplasmic_BD"/>
</dbReference>
<dbReference type="InterPro" id="IPR051313">
    <property type="entry name" value="Bact_iron-sidero_bind"/>
</dbReference>
<gene>
    <name evidence="10" type="ORF">IAQ67_06270</name>
</gene>
<dbReference type="PROSITE" id="PS01124">
    <property type="entry name" value="HTH_ARAC_FAMILY_2"/>
    <property type="match status" value="1"/>
</dbReference>
<dbReference type="Pfam" id="PF12833">
    <property type="entry name" value="HTH_18"/>
    <property type="match status" value="1"/>
</dbReference>
<dbReference type="Gene3D" id="3.40.50.1980">
    <property type="entry name" value="Nitrogenase molybdenum iron protein domain"/>
    <property type="match status" value="2"/>
</dbReference>
<dbReference type="SUPFAM" id="SSF46689">
    <property type="entry name" value="Homeodomain-like"/>
    <property type="match status" value="2"/>
</dbReference>
<evidence type="ECO:0000256" key="2">
    <source>
        <dbReference type="ARBA" id="ARBA00008814"/>
    </source>
</evidence>
<evidence type="ECO:0000259" key="9">
    <source>
        <dbReference type="PROSITE" id="PS50983"/>
    </source>
</evidence>
<evidence type="ECO:0000313" key="10">
    <source>
        <dbReference type="EMBL" id="QNR68652.1"/>
    </source>
</evidence>
<reference evidence="10 11" key="1">
    <citation type="submission" date="2020-09" db="EMBL/GenBank/DDBJ databases">
        <title>Characterization of Paenibacillus peoriae strain ZF390 with broad-spectrum antimicrobial activity as a potential biocontrol agent.</title>
        <authorList>
            <person name="Li L."/>
            <person name="Zhao Y."/>
            <person name="Li B."/>
            <person name="Xie X."/>
        </authorList>
    </citation>
    <scope>NUCLEOTIDE SEQUENCE [LARGE SCALE GENOMIC DNA]</scope>
    <source>
        <strain evidence="10 11">ZF390</strain>
    </source>
</reference>
<evidence type="ECO:0000256" key="5">
    <source>
        <dbReference type="ARBA" id="ARBA00023015"/>
    </source>
</evidence>
<keyword evidence="3" id="KW-0813">Transport</keyword>
<organism evidence="10 11">
    <name type="scientific">Paenibacillus peoriae</name>
    <dbReference type="NCBI Taxonomy" id="59893"/>
    <lineage>
        <taxon>Bacteria</taxon>
        <taxon>Bacillati</taxon>
        <taxon>Bacillota</taxon>
        <taxon>Bacilli</taxon>
        <taxon>Bacillales</taxon>
        <taxon>Paenibacillaceae</taxon>
        <taxon>Paenibacillus</taxon>
    </lineage>
</organism>
<dbReference type="EMBL" id="CP061172">
    <property type="protein sequence ID" value="QNR68652.1"/>
    <property type="molecule type" value="Genomic_DNA"/>
</dbReference>
<name>A0A7H0YC44_9BACL</name>
<dbReference type="GO" id="GO:1901678">
    <property type="term" value="P:iron coordination entity transport"/>
    <property type="evidence" value="ECO:0007669"/>
    <property type="project" value="UniProtKB-ARBA"/>
</dbReference>
<evidence type="ECO:0000256" key="3">
    <source>
        <dbReference type="ARBA" id="ARBA00022448"/>
    </source>
</evidence>
<evidence type="ECO:0000256" key="4">
    <source>
        <dbReference type="ARBA" id="ARBA00022729"/>
    </source>
</evidence>
<dbReference type="PANTHER" id="PTHR30532:SF26">
    <property type="entry name" value="IRON(3+)-HYDROXAMATE-BINDING PROTEIN FHUD"/>
    <property type="match status" value="1"/>
</dbReference>
<feature type="domain" description="Fe/B12 periplasmic-binding" evidence="9">
    <location>
        <begin position="318"/>
        <end position="576"/>
    </location>
</feature>
<dbReference type="RefSeq" id="WP_190298831.1">
    <property type="nucleotide sequence ID" value="NZ_CP061172.1"/>
</dbReference>
<evidence type="ECO:0000256" key="7">
    <source>
        <dbReference type="ARBA" id="ARBA00023163"/>
    </source>
</evidence>
<dbReference type="InterPro" id="IPR018062">
    <property type="entry name" value="HTH_AraC-typ_CS"/>
</dbReference>
<evidence type="ECO:0000259" key="8">
    <source>
        <dbReference type="PROSITE" id="PS01124"/>
    </source>
</evidence>
<sequence length="576" mass="65370">MNQSPSSVYPPLFSSLLFHFKEIALVGEPTDELLSRPNSYHCLLMFIGGTGMVDIGSEQYLFHTGHRYWLAPSESYQIAPLNRTVPEYYKITFEVIALPSEPQADMALAEHASRMPSIYHGPVLPRPRECIVSSSSSKLIQLTEELFHSTQQAVQPHTQISVLRQQIMFQELLLLCQEDHTHIDQNTTSNPALPASVEGTLSYMENNYEKPITVKQLAEQANVSIWQYSQMFRKMTGKKPLHYLTELRLNHAKRLLLDCKRPLREIARQVGFSDEYYFNRRFRQMTGIPPGKYALFVSGSVRVKDWTGHHIHIPRRASRIIYHGETMGDLLALGAKAIGGSLQLSEYSVYKHRLVNVADVGLPLDIRLTSALDPDLIIIANSDEQEYERIASIAPTVTFNSFATLEERMRTLGAWLGKEREAERWLSTFTARNLAMWQQLGTQITAGETASVFIFDHGDRLFVMGMSGFSSALYHPQGFQPVEPIQKVLDAEQGFAEIDPNELPDYAGDRIFMLVPTAPESKHTLERMISSPLWRSLPAVRQGRVYFVEADRWNWSDAMTRQKLLTALPKLLGTPS</sequence>
<dbReference type="Pfam" id="PF01497">
    <property type="entry name" value="Peripla_BP_2"/>
    <property type="match status" value="1"/>
</dbReference>
<comment type="similarity">
    <text evidence="2">Belongs to the bacterial solute-binding protein 8 family.</text>
</comment>
<dbReference type="SMART" id="SM00342">
    <property type="entry name" value="HTH_ARAC"/>
    <property type="match status" value="1"/>
</dbReference>
<dbReference type="Proteomes" id="UP000516384">
    <property type="component" value="Chromosome"/>
</dbReference>
<dbReference type="AlphaFoldDB" id="A0A7H0YC44"/>
<dbReference type="InterPro" id="IPR009057">
    <property type="entry name" value="Homeodomain-like_sf"/>
</dbReference>
<feature type="domain" description="HTH araC/xylS-type" evidence="8">
    <location>
        <begin position="198"/>
        <end position="296"/>
    </location>
</feature>
<keyword evidence="4" id="KW-0732">Signal</keyword>
<comment type="subcellular location">
    <subcellularLocation>
        <location evidence="1">Cell envelope</location>
    </subcellularLocation>
</comment>
<dbReference type="GO" id="GO:0003700">
    <property type="term" value="F:DNA-binding transcription factor activity"/>
    <property type="evidence" value="ECO:0007669"/>
    <property type="project" value="InterPro"/>
</dbReference>
<protein>
    <submittedName>
        <fullName evidence="10">ABC transporter substrate-binding protein</fullName>
    </submittedName>
</protein>